<evidence type="ECO:0000313" key="10">
    <source>
        <dbReference type="Proteomes" id="UP000076632"/>
    </source>
</evidence>
<feature type="transmembrane region" description="Helical" evidence="8">
    <location>
        <begin position="6"/>
        <end position="28"/>
    </location>
</feature>
<dbReference type="AlphaFoldDB" id="A0A165GAJ4"/>
<dbReference type="InterPro" id="IPR001128">
    <property type="entry name" value="Cyt_P450"/>
</dbReference>
<keyword evidence="7" id="KW-0560">Oxidoreductase</keyword>
<dbReference type="InterPro" id="IPR050121">
    <property type="entry name" value="Cytochrome_P450_monoxygenase"/>
</dbReference>
<accession>A0A165GAJ4</accession>
<dbReference type="PRINTS" id="PR00463">
    <property type="entry name" value="EP450I"/>
</dbReference>
<dbReference type="EMBL" id="KV407459">
    <property type="protein sequence ID" value="KZF21950.1"/>
    <property type="molecule type" value="Genomic_DNA"/>
</dbReference>
<dbReference type="SUPFAM" id="SSF48264">
    <property type="entry name" value="Cytochrome P450"/>
    <property type="match status" value="1"/>
</dbReference>
<evidence type="ECO:0000256" key="4">
    <source>
        <dbReference type="ARBA" id="ARBA00022723"/>
    </source>
</evidence>
<dbReference type="PANTHER" id="PTHR24305">
    <property type="entry name" value="CYTOCHROME P450"/>
    <property type="match status" value="1"/>
</dbReference>
<keyword evidence="8" id="KW-1133">Transmembrane helix</keyword>
<evidence type="ECO:0000256" key="3">
    <source>
        <dbReference type="ARBA" id="ARBA00022617"/>
    </source>
</evidence>
<dbReference type="GO" id="GO:0004497">
    <property type="term" value="F:monooxygenase activity"/>
    <property type="evidence" value="ECO:0007669"/>
    <property type="project" value="UniProtKB-KW"/>
</dbReference>
<dbReference type="RefSeq" id="XP_018187505.1">
    <property type="nucleotide sequence ID" value="XM_018336084.1"/>
</dbReference>
<evidence type="ECO:0000256" key="8">
    <source>
        <dbReference type="SAM" id="Phobius"/>
    </source>
</evidence>
<dbReference type="Gene3D" id="1.10.630.10">
    <property type="entry name" value="Cytochrome P450"/>
    <property type="match status" value="1"/>
</dbReference>
<keyword evidence="3 6" id="KW-0349">Heme</keyword>
<keyword evidence="8" id="KW-0812">Transmembrane</keyword>
<feature type="binding site" description="axial binding residue" evidence="6">
    <location>
        <position position="441"/>
    </location>
    <ligand>
        <name>heme</name>
        <dbReference type="ChEBI" id="CHEBI:30413"/>
    </ligand>
    <ligandPart>
        <name>Fe</name>
        <dbReference type="ChEBI" id="CHEBI:18248"/>
    </ligandPart>
</feature>
<dbReference type="InParanoid" id="A0A165GAJ4"/>
<keyword evidence="4 6" id="KW-0479">Metal-binding</keyword>
<dbReference type="InterPro" id="IPR017972">
    <property type="entry name" value="Cyt_P450_CS"/>
</dbReference>
<proteinExistence type="inferred from homology"/>
<dbReference type="Proteomes" id="UP000076632">
    <property type="component" value="Unassembled WGS sequence"/>
</dbReference>
<dbReference type="GO" id="GO:0005506">
    <property type="term" value="F:iron ion binding"/>
    <property type="evidence" value="ECO:0007669"/>
    <property type="project" value="InterPro"/>
</dbReference>
<evidence type="ECO:0000256" key="1">
    <source>
        <dbReference type="ARBA" id="ARBA00001971"/>
    </source>
</evidence>
<dbReference type="STRING" id="1328760.A0A165GAJ4"/>
<gene>
    <name evidence="9" type="ORF">L228DRAFT_283155</name>
</gene>
<keyword evidence="10" id="KW-1185">Reference proteome</keyword>
<comment type="similarity">
    <text evidence="2 7">Belongs to the cytochrome P450 family.</text>
</comment>
<protein>
    <submittedName>
        <fullName evidence="9">Cytochrome P450</fullName>
    </submittedName>
</protein>
<keyword evidence="7" id="KW-0503">Monooxygenase</keyword>
<evidence type="ECO:0000256" key="7">
    <source>
        <dbReference type="RuleBase" id="RU000461"/>
    </source>
</evidence>
<comment type="cofactor">
    <cofactor evidence="1 6">
        <name>heme</name>
        <dbReference type="ChEBI" id="CHEBI:30413"/>
    </cofactor>
</comment>
<keyword evidence="5 6" id="KW-0408">Iron</keyword>
<evidence type="ECO:0000313" key="9">
    <source>
        <dbReference type="EMBL" id="KZF21950.1"/>
    </source>
</evidence>
<reference evidence="9 10" key="1">
    <citation type="journal article" date="2016" name="Fungal Biol.">
        <title>The genome of Xylona heveae provides a window into fungal endophytism.</title>
        <authorList>
            <person name="Gazis R."/>
            <person name="Kuo A."/>
            <person name="Riley R."/>
            <person name="LaButti K."/>
            <person name="Lipzen A."/>
            <person name="Lin J."/>
            <person name="Amirebrahimi M."/>
            <person name="Hesse C.N."/>
            <person name="Spatafora J.W."/>
            <person name="Henrissat B."/>
            <person name="Hainaut M."/>
            <person name="Grigoriev I.V."/>
            <person name="Hibbett D.S."/>
        </authorList>
    </citation>
    <scope>NUCLEOTIDE SEQUENCE [LARGE SCALE GENOMIC DNA]</scope>
    <source>
        <strain evidence="9 10">TC161</strain>
    </source>
</reference>
<evidence type="ECO:0000256" key="2">
    <source>
        <dbReference type="ARBA" id="ARBA00010617"/>
    </source>
</evidence>
<dbReference type="InterPro" id="IPR036396">
    <property type="entry name" value="Cyt_P450_sf"/>
</dbReference>
<dbReference type="OMA" id="CYYLQFR"/>
<evidence type="ECO:0000256" key="6">
    <source>
        <dbReference type="PIRSR" id="PIRSR602401-1"/>
    </source>
</evidence>
<keyword evidence="8" id="KW-0472">Membrane</keyword>
<sequence>MGVLTLGVVVPITLVSLILSNAVFNLYFHPLKNFPGPWFAGASRLWYSLKVFQGRHKYAIKTLHDDYGLVVRIAPNELSYIDPGAWNDIYGKNAHHNGSHTLEKETGTFGAGFGNSETLVDADSTTYKAQKKNALRGFSHQELIKKGGIMTFYADDFIQNLKNSFEKGNLGAVNIDAWIGNTILDIHGKLVIGQDFGAIHRGPLLHFIVKSMHKAVTVIQYVALLQYLPRVFTSLLSLPIFPRRDIFAVFSNLPPLGPAINERIATEKGLDKSSDMVHHMMAEGTIDHDTIRKNSFILILSGVETLPGYICSILYYLLENPQYFAKASNEIRISFQSQDEITPASTQDLPYLKSCLNEALRLSPPFVGALPRRVPPAGVTICGQFVPGGTIVGIHNWSLTHSTRYWKNPEQFRPERWLGDSAYADDKREYFRPFGFGPRTCVARHLVIIEAGLILAKILFEFDMELDASCGPRWPINRGHLVPTRQPLVVTVKSRTGNK</sequence>
<name>A0A165GAJ4_XYLHT</name>
<evidence type="ECO:0000256" key="5">
    <source>
        <dbReference type="ARBA" id="ARBA00023004"/>
    </source>
</evidence>
<organism evidence="9 10">
    <name type="scientific">Xylona heveae (strain CBS 132557 / TC161)</name>
    <dbReference type="NCBI Taxonomy" id="1328760"/>
    <lineage>
        <taxon>Eukaryota</taxon>
        <taxon>Fungi</taxon>
        <taxon>Dikarya</taxon>
        <taxon>Ascomycota</taxon>
        <taxon>Pezizomycotina</taxon>
        <taxon>Xylonomycetes</taxon>
        <taxon>Xylonales</taxon>
        <taxon>Xylonaceae</taxon>
        <taxon>Xylona</taxon>
    </lineage>
</organism>
<dbReference type="OrthoDB" id="1470350at2759"/>
<dbReference type="Pfam" id="PF00067">
    <property type="entry name" value="p450"/>
    <property type="match status" value="1"/>
</dbReference>
<dbReference type="PANTHER" id="PTHR24305:SF210">
    <property type="entry name" value="CYTOCHROME P450 MONOOXYGENASE ASQL-RELATED"/>
    <property type="match status" value="1"/>
</dbReference>
<dbReference type="PROSITE" id="PS00086">
    <property type="entry name" value="CYTOCHROME_P450"/>
    <property type="match status" value="1"/>
</dbReference>
<dbReference type="InterPro" id="IPR002401">
    <property type="entry name" value="Cyt_P450_E_grp-I"/>
</dbReference>
<dbReference type="GO" id="GO:0016705">
    <property type="term" value="F:oxidoreductase activity, acting on paired donors, with incorporation or reduction of molecular oxygen"/>
    <property type="evidence" value="ECO:0007669"/>
    <property type="project" value="InterPro"/>
</dbReference>
<dbReference type="GeneID" id="28901221"/>
<dbReference type="GO" id="GO:0020037">
    <property type="term" value="F:heme binding"/>
    <property type="evidence" value="ECO:0007669"/>
    <property type="project" value="InterPro"/>
</dbReference>